<dbReference type="InterPro" id="IPR025358">
    <property type="entry name" value="DUF4262"/>
</dbReference>
<evidence type="ECO:0008006" key="4">
    <source>
        <dbReference type="Google" id="ProtNLM"/>
    </source>
</evidence>
<gene>
    <name evidence="2" type="ORF">QE405_001016</name>
</gene>
<name>A0AAJ1X2N2_9ACTN</name>
<feature type="region of interest" description="Disordered" evidence="1">
    <location>
        <begin position="181"/>
        <end position="207"/>
    </location>
</feature>
<dbReference type="Proteomes" id="UP001239215">
    <property type="component" value="Unassembled WGS sequence"/>
</dbReference>
<proteinExistence type="predicted"/>
<dbReference type="EMBL" id="JAUTAN010000001">
    <property type="protein sequence ID" value="MDQ1103732.1"/>
    <property type="molecule type" value="Genomic_DNA"/>
</dbReference>
<organism evidence="2 3">
    <name type="scientific">Nocardioides zeae</name>
    <dbReference type="NCBI Taxonomy" id="1457234"/>
    <lineage>
        <taxon>Bacteria</taxon>
        <taxon>Bacillati</taxon>
        <taxon>Actinomycetota</taxon>
        <taxon>Actinomycetes</taxon>
        <taxon>Propionibacteriales</taxon>
        <taxon>Nocardioidaceae</taxon>
        <taxon>Nocardioides</taxon>
    </lineage>
</organism>
<protein>
    <recommendedName>
        <fullName evidence="4">DUF4262 domain-containing protein</fullName>
    </recommendedName>
</protein>
<dbReference type="RefSeq" id="WP_307199138.1">
    <property type="nucleotide sequence ID" value="NZ_JAUTAN010000001.1"/>
</dbReference>
<evidence type="ECO:0000313" key="3">
    <source>
        <dbReference type="Proteomes" id="UP001239215"/>
    </source>
</evidence>
<comment type="caution">
    <text evidence="2">The sequence shown here is derived from an EMBL/GenBank/DDBJ whole genome shotgun (WGS) entry which is preliminary data.</text>
</comment>
<evidence type="ECO:0000313" key="2">
    <source>
        <dbReference type="EMBL" id="MDQ1103732.1"/>
    </source>
</evidence>
<reference evidence="2" key="1">
    <citation type="submission" date="2023-07" db="EMBL/GenBank/DDBJ databases">
        <title>Functional and genomic diversity of the sorghum phyllosphere microbiome.</title>
        <authorList>
            <person name="Shade A."/>
        </authorList>
    </citation>
    <scope>NUCLEOTIDE SEQUENCE</scope>
    <source>
        <strain evidence="2">SORGH_AS_1067</strain>
    </source>
</reference>
<sequence length="299" mass="32439">MAPRDTPPRGPRSAGARRCDCHACRPAEHYDELDRHVLAGVREHGWSVMSVGGGGPCDCGDGDCGQDDEPGPAFAYTIGLGHSADHPELLMSGLDHGLMKRSLDRIASRVVAGHRLAPGDLLEDVLAGVPVVVEQVAAHALGDTVSWSGWFHRRAPAALAVVWPDRRGVFAWQPGAPAVLDEEQPPTWRVPSPRTGATAAEPPWPFDLPPEHEVVTCTHVAERGDAVLRVWRGTMVGSGDHWIFDCGDPDHQLDEMALVHLAHLVRGAPGIRQLGDLATGTEARRTDAASRWVRRRHRR</sequence>
<accession>A0AAJ1X2N2</accession>
<evidence type="ECO:0000256" key="1">
    <source>
        <dbReference type="SAM" id="MobiDB-lite"/>
    </source>
</evidence>
<dbReference type="Pfam" id="PF14081">
    <property type="entry name" value="DUF4262"/>
    <property type="match status" value="1"/>
</dbReference>
<dbReference type="AlphaFoldDB" id="A0AAJ1X2N2"/>